<evidence type="ECO:0000313" key="4">
    <source>
        <dbReference type="Proteomes" id="UP000507245"/>
    </source>
</evidence>
<keyword evidence="4" id="KW-1185">Reference proteome</keyword>
<reference evidence="2 3" key="2">
    <citation type="submission" date="2020-05" db="EMBL/GenBank/DDBJ databases">
        <authorList>
            <person name="Campoy J."/>
            <person name="Schneeberger K."/>
            <person name="Spophaly S."/>
        </authorList>
    </citation>
    <scope>NUCLEOTIDE SEQUENCE [LARGE SCALE GENOMIC DNA]</scope>
    <source>
        <strain evidence="2">PruArmRojPasFocal</strain>
    </source>
</reference>
<protein>
    <submittedName>
        <fullName evidence="2">Uncharacterized protein</fullName>
    </submittedName>
</protein>
<reference evidence="4" key="1">
    <citation type="journal article" date="2020" name="Genome Biol.">
        <title>Gamete binning: chromosome-level and haplotype-resolved genome assembly enabled by high-throughput single-cell sequencing of gamete genomes.</title>
        <authorList>
            <person name="Campoy J.A."/>
            <person name="Sun H."/>
            <person name="Goel M."/>
            <person name="Jiao W.-B."/>
            <person name="Folz-Donahue K."/>
            <person name="Wang N."/>
            <person name="Rubio M."/>
            <person name="Liu C."/>
            <person name="Kukat C."/>
            <person name="Ruiz D."/>
            <person name="Huettel B."/>
            <person name="Schneeberger K."/>
        </authorList>
    </citation>
    <scope>NUCLEOTIDE SEQUENCE [LARGE SCALE GENOMIC DNA]</scope>
    <source>
        <strain evidence="4">cv. Rojo Pasion</strain>
    </source>
</reference>
<evidence type="ECO:0000313" key="2">
    <source>
        <dbReference type="EMBL" id="CAB4310151.1"/>
    </source>
</evidence>
<proteinExistence type="predicted"/>
<sequence length="90" mass="10506">MIKRCRLLSIPSNRHDHERVMKEYQALKVEIKARALKDEWDLLIMDNNVCISTGIVQLQYALQKLFRVRDGMSRPGLGGGWKPRARCVRK</sequence>
<organism evidence="2 4">
    <name type="scientific">Prunus armeniaca</name>
    <name type="common">Apricot</name>
    <name type="synonym">Armeniaca vulgaris</name>
    <dbReference type="NCBI Taxonomy" id="36596"/>
    <lineage>
        <taxon>Eukaryota</taxon>
        <taxon>Viridiplantae</taxon>
        <taxon>Streptophyta</taxon>
        <taxon>Embryophyta</taxon>
        <taxon>Tracheophyta</taxon>
        <taxon>Spermatophyta</taxon>
        <taxon>Magnoliopsida</taxon>
        <taxon>eudicotyledons</taxon>
        <taxon>Gunneridae</taxon>
        <taxon>Pentapetalae</taxon>
        <taxon>rosids</taxon>
        <taxon>fabids</taxon>
        <taxon>Rosales</taxon>
        <taxon>Rosaceae</taxon>
        <taxon>Amygdaloideae</taxon>
        <taxon>Amygdaleae</taxon>
        <taxon>Prunus</taxon>
    </lineage>
</organism>
<evidence type="ECO:0000313" key="3">
    <source>
        <dbReference type="Proteomes" id="UP000507222"/>
    </source>
</evidence>
<dbReference type="Proteomes" id="UP000507222">
    <property type="component" value="Unassembled WGS sequence"/>
</dbReference>
<dbReference type="EMBL" id="CAEKKB010000005">
    <property type="protein sequence ID" value="CAB4310151.1"/>
    <property type="molecule type" value="Genomic_DNA"/>
</dbReference>
<evidence type="ECO:0000313" key="1">
    <source>
        <dbReference type="EMBL" id="CAB4279689.1"/>
    </source>
</evidence>
<name>A0A6J5XB87_PRUAR</name>
<dbReference type="EMBL" id="CAEKDK010000005">
    <property type="protein sequence ID" value="CAB4279689.1"/>
    <property type="molecule type" value="Genomic_DNA"/>
</dbReference>
<dbReference type="AlphaFoldDB" id="A0A6J5XB87"/>
<dbReference type="Proteomes" id="UP000507245">
    <property type="component" value="Unassembled WGS sequence"/>
</dbReference>
<accession>A0A6J5XB87</accession>
<gene>
    <name evidence="1" type="ORF">CURHAP_LOCUS32150</name>
    <name evidence="2" type="ORF">ORAREDHAP_LOCUS31791</name>
</gene>